<evidence type="ECO:0000313" key="1">
    <source>
        <dbReference type="EMBL" id="KAF7274452.1"/>
    </source>
</evidence>
<sequence>VLNLILSNQIIYLL</sequence>
<organism evidence="1 2">
    <name type="scientific">Rhynchophorus ferrugineus</name>
    <name type="common">Red palm weevil</name>
    <name type="synonym">Curculio ferrugineus</name>
    <dbReference type="NCBI Taxonomy" id="354439"/>
    <lineage>
        <taxon>Eukaryota</taxon>
        <taxon>Metazoa</taxon>
        <taxon>Ecdysozoa</taxon>
        <taxon>Arthropoda</taxon>
        <taxon>Hexapoda</taxon>
        <taxon>Insecta</taxon>
        <taxon>Pterygota</taxon>
        <taxon>Neoptera</taxon>
        <taxon>Endopterygota</taxon>
        <taxon>Coleoptera</taxon>
        <taxon>Polyphaga</taxon>
        <taxon>Cucujiformia</taxon>
        <taxon>Curculionidae</taxon>
        <taxon>Dryophthorinae</taxon>
        <taxon>Rhynchophorus</taxon>
    </lineage>
</organism>
<feature type="non-terminal residue" evidence="1">
    <location>
        <position position="1"/>
    </location>
</feature>
<evidence type="ECO:0000313" key="2">
    <source>
        <dbReference type="Proteomes" id="UP000625711"/>
    </source>
</evidence>
<proteinExistence type="predicted"/>
<reference evidence="1" key="1">
    <citation type="submission" date="2020-08" db="EMBL/GenBank/DDBJ databases">
        <title>Genome sequencing and assembly of the red palm weevil Rhynchophorus ferrugineus.</title>
        <authorList>
            <person name="Dias G.B."/>
            <person name="Bergman C.M."/>
            <person name="Manee M."/>
        </authorList>
    </citation>
    <scope>NUCLEOTIDE SEQUENCE</scope>
    <source>
        <strain evidence="1">AA-2017</strain>
        <tissue evidence="1">Whole larva</tissue>
    </source>
</reference>
<protein>
    <submittedName>
        <fullName evidence="1">Uncharacterized protein</fullName>
    </submittedName>
</protein>
<accession>A0A834II05</accession>
<dbReference type="Proteomes" id="UP000625711">
    <property type="component" value="Unassembled WGS sequence"/>
</dbReference>
<comment type="caution">
    <text evidence="1">The sequence shown here is derived from an EMBL/GenBank/DDBJ whole genome shotgun (WGS) entry which is preliminary data.</text>
</comment>
<keyword evidence="2" id="KW-1185">Reference proteome</keyword>
<dbReference type="EMBL" id="JAACXV010012781">
    <property type="protein sequence ID" value="KAF7274452.1"/>
    <property type="molecule type" value="Genomic_DNA"/>
</dbReference>
<name>A0A834II05_RHYFE</name>
<gene>
    <name evidence="1" type="ORF">GWI33_012892</name>
</gene>